<proteinExistence type="predicted"/>
<accession>A0AAI9YAI5</accession>
<dbReference type="EMBL" id="MPDP01000026">
    <property type="protein sequence ID" value="KAK1493050.1"/>
    <property type="molecule type" value="Genomic_DNA"/>
</dbReference>
<sequence length="746" mass="84071">MVTSSAVIVAERTLTKTTMSEMRGNDDADRQTGDPDFVVSWRDEEGGKELEGKEEVWKKEKRVLADRYQARDLENVFVDSSEEEETPVRRRAVRGCGNWNGKDARSSRGLGGEERDCVAVFRTYGYEEYTERDEGKKKEAERAVCNQSPTSKKKIGTNTIILCQLREKEEEAGGPGLKTWERGRWSLPPIASTHRRSDGRFASRTGFMVRYGGRYGKIPSKRYGNQEQNKKGNRGRALQLPPVNKPMLPSQPQFPKRRLTTTTDNEPLPCRPKVAARIRTYTDSTSTYDGGEGRGRNRRYSSGHRGGRAKGKVQGNLGWYLGAETGPAACLEVDECGWVSIPRNDYFAARDRNRCLRLPFSPKQHDRCFSSWHKAGVLVISSHLIAPPILTSIISASLPGALRSYRNQDLRSVVREYQHLKITWGGTGKESENLTGQDREHTRGALWERGGVQIGAVRTFTASPVYCRAALGTVRSKEFHLSDQSPQSGEITDLLAEYASYGKDPTIPSAGHGIWLTCAIVDKTALLLLMMMIPTYDLGNLAEKVGDDVSYQHTFDTFAVTWQKASKSVLTPRRRYQRAPVPDLPSKLRANAGPPSLSAGIQRRVAYGTKRLEQIWANSQAWQLSIRPYQIRRKRRNECQMQVDNDEMFIRISLEDPDSYSIAIFKCSILPLCQVCKRPRLHTPYTTIRTEYGNATFYLSLFLSRCLFCTLPLSPSFLSFFPPGAKKKKKPRKGPSTKDDLGRRTV</sequence>
<feature type="compositionally biased region" description="Basic residues" evidence="1">
    <location>
        <begin position="725"/>
        <end position="735"/>
    </location>
</feature>
<feature type="compositionally biased region" description="Basic residues" evidence="1">
    <location>
        <begin position="296"/>
        <end position="309"/>
    </location>
</feature>
<protein>
    <submittedName>
        <fullName evidence="2">Uncharacterized protein</fullName>
    </submittedName>
</protein>
<feature type="region of interest" description="Disordered" evidence="1">
    <location>
        <begin position="283"/>
        <end position="309"/>
    </location>
</feature>
<gene>
    <name evidence="2" type="ORF">CCUS01_13872</name>
</gene>
<feature type="compositionally biased region" description="Basic and acidic residues" evidence="1">
    <location>
        <begin position="736"/>
        <end position="746"/>
    </location>
</feature>
<evidence type="ECO:0000313" key="2">
    <source>
        <dbReference type="EMBL" id="KAK1493050.1"/>
    </source>
</evidence>
<evidence type="ECO:0000313" key="3">
    <source>
        <dbReference type="Proteomes" id="UP001239213"/>
    </source>
</evidence>
<feature type="region of interest" description="Disordered" evidence="1">
    <location>
        <begin position="218"/>
        <end position="269"/>
    </location>
</feature>
<keyword evidence="3" id="KW-1185">Reference proteome</keyword>
<reference evidence="2" key="1">
    <citation type="submission" date="2016-11" db="EMBL/GenBank/DDBJ databases">
        <title>The genome sequence of Colletotrichum cuscutae.</title>
        <authorList>
            <person name="Baroncelli R."/>
        </authorList>
    </citation>
    <scope>NUCLEOTIDE SEQUENCE</scope>
    <source>
        <strain evidence="2">IMI 304802</strain>
    </source>
</reference>
<feature type="region of interest" description="Disordered" evidence="1">
    <location>
        <begin position="13"/>
        <end position="39"/>
    </location>
</feature>
<comment type="caution">
    <text evidence="2">The sequence shown here is derived from an EMBL/GenBank/DDBJ whole genome shotgun (WGS) entry which is preliminary data.</text>
</comment>
<feature type="region of interest" description="Disordered" evidence="1">
    <location>
        <begin position="724"/>
        <end position="746"/>
    </location>
</feature>
<feature type="compositionally biased region" description="Basic and acidic residues" evidence="1">
    <location>
        <begin position="23"/>
        <end position="33"/>
    </location>
</feature>
<name>A0AAI9YAI5_9PEZI</name>
<organism evidence="2 3">
    <name type="scientific">Colletotrichum cuscutae</name>
    <dbReference type="NCBI Taxonomy" id="1209917"/>
    <lineage>
        <taxon>Eukaryota</taxon>
        <taxon>Fungi</taxon>
        <taxon>Dikarya</taxon>
        <taxon>Ascomycota</taxon>
        <taxon>Pezizomycotina</taxon>
        <taxon>Sordariomycetes</taxon>
        <taxon>Hypocreomycetidae</taxon>
        <taxon>Glomerellales</taxon>
        <taxon>Glomerellaceae</taxon>
        <taxon>Colletotrichum</taxon>
        <taxon>Colletotrichum acutatum species complex</taxon>
    </lineage>
</organism>
<evidence type="ECO:0000256" key="1">
    <source>
        <dbReference type="SAM" id="MobiDB-lite"/>
    </source>
</evidence>
<dbReference type="AlphaFoldDB" id="A0AAI9YAI5"/>
<dbReference type="Proteomes" id="UP001239213">
    <property type="component" value="Unassembled WGS sequence"/>
</dbReference>